<sequence>MQGAFNRIIDAFLNGDKAIWFMVESLQDEVAKFKGELEACKALARGAIVPSEEPSFVSEELQRLRASSMLTRHKGQRVALWSVHAITTSNEVKVELKRQFQPMDAEHKAQAKLRRLQHKDSHIQDYVWEFSELMLEIPNMAPKETFFMFVDKLSCWAKLEL</sequence>
<name>A0AAN8V8R1_9MAGN</name>
<dbReference type="Proteomes" id="UP001370490">
    <property type="component" value="Unassembled WGS sequence"/>
</dbReference>
<dbReference type="Pfam" id="PF03732">
    <property type="entry name" value="Retrotrans_gag"/>
    <property type="match status" value="1"/>
</dbReference>
<evidence type="ECO:0000313" key="2">
    <source>
        <dbReference type="EMBL" id="KAK6923308.1"/>
    </source>
</evidence>
<gene>
    <name evidence="2" type="ORF">RJ641_011612</name>
</gene>
<evidence type="ECO:0000259" key="1">
    <source>
        <dbReference type="Pfam" id="PF03732"/>
    </source>
</evidence>
<organism evidence="2 3">
    <name type="scientific">Dillenia turbinata</name>
    <dbReference type="NCBI Taxonomy" id="194707"/>
    <lineage>
        <taxon>Eukaryota</taxon>
        <taxon>Viridiplantae</taxon>
        <taxon>Streptophyta</taxon>
        <taxon>Embryophyta</taxon>
        <taxon>Tracheophyta</taxon>
        <taxon>Spermatophyta</taxon>
        <taxon>Magnoliopsida</taxon>
        <taxon>eudicotyledons</taxon>
        <taxon>Gunneridae</taxon>
        <taxon>Pentapetalae</taxon>
        <taxon>Dilleniales</taxon>
        <taxon>Dilleniaceae</taxon>
        <taxon>Dillenia</taxon>
    </lineage>
</organism>
<dbReference type="EMBL" id="JBAMMX010000018">
    <property type="protein sequence ID" value="KAK6923308.1"/>
    <property type="molecule type" value="Genomic_DNA"/>
</dbReference>
<dbReference type="AlphaFoldDB" id="A0AAN8V8R1"/>
<comment type="caution">
    <text evidence="2">The sequence shown here is derived from an EMBL/GenBank/DDBJ whole genome shotgun (WGS) entry which is preliminary data.</text>
</comment>
<evidence type="ECO:0000313" key="3">
    <source>
        <dbReference type="Proteomes" id="UP001370490"/>
    </source>
</evidence>
<dbReference type="InterPro" id="IPR005162">
    <property type="entry name" value="Retrotrans_gag_dom"/>
</dbReference>
<reference evidence="2 3" key="1">
    <citation type="submission" date="2023-12" db="EMBL/GenBank/DDBJ databases">
        <title>A high-quality genome assembly for Dillenia turbinata (Dilleniales).</title>
        <authorList>
            <person name="Chanderbali A."/>
        </authorList>
    </citation>
    <scope>NUCLEOTIDE SEQUENCE [LARGE SCALE GENOMIC DNA]</scope>
    <source>
        <strain evidence="2">LSX21</strain>
        <tissue evidence="2">Leaf</tissue>
    </source>
</reference>
<keyword evidence="3" id="KW-1185">Reference proteome</keyword>
<accession>A0AAN8V8R1</accession>
<proteinExistence type="predicted"/>
<feature type="domain" description="Retrotransposon gag" evidence="1">
    <location>
        <begin position="80"/>
        <end position="143"/>
    </location>
</feature>
<protein>
    <submittedName>
        <fullName evidence="2">Retrotransposon gag domain</fullName>
    </submittedName>
</protein>